<dbReference type="Pfam" id="PF14215">
    <property type="entry name" value="bHLH-MYC_N"/>
    <property type="match status" value="1"/>
</dbReference>
<feature type="compositionally biased region" description="Basic and acidic residues" evidence="3">
    <location>
        <begin position="116"/>
        <end position="143"/>
    </location>
</feature>
<organism evidence="5">
    <name type="scientific">Attheya septentrionalis</name>
    <dbReference type="NCBI Taxonomy" id="420275"/>
    <lineage>
        <taxon>Eukaryota</taxon>
        <taxon>Sar</taxon>
        <taxon>Stramenopiles</taxon>
        <taxon>Ochrophyta</taxon>
        <taxon>Bacillariophyta</taxon>
        <taxon>Coscinodiscophyceae</taxon>
        <taxon>Chaetocerotophycidae</taxon>
        <taxon>Chaetocerotales</taxon>
        <taxon>Attheyaceae</taxon>
        <taxon>Attheya</taxon>
    </lineage>
</organism>
<evidence type="ECO:0000256" key="2">
    <source>
        <dbReference type="ARBA" id="ARBA00023163"/>
    </source>
</evidence>
<dbReference type="AlphaFoldDB" id="A0A7S2UCQ3"/>
<dbReference type="InterPro" id="IPR025610">
    <property type="entry name" value="MYC/MYB_N"/>
</dbReference>
<evidence type="ECO:0000256" key="3">
    <source>
        <dbReference type="SAM" id="MobiDB-lite"/>
    </source>
</evidence>
<reference evidence="5" key="1">
    <citation type="submission" date="2021-01" db="EMBL/GenBank/DDBJ databases">
        <authorList>
            <person name="Corre E."/>
            <person name="Pelletier E."/>
            <person name="Niang G."/>
            <person name="Scheremetjew M."/>
            <person name="Finn R."/>
            <person name="Kale V."/>
            <person name="Holt S."/>
            <person name="Cochrane G."/>
            <person name="Meng A."/>
            <person name="Brown T."/>
            <person name="Cohen L."/>
        </authorList>
    </citation>
    <scope>NUCLEOTIDE SEQUENCE</scope>
    <source>
        <strain evidence="5">CCMP2084</strain>
    </source>
</reference>
<dbReference type="PANTHER" id="PTHR35213:SF3">
    <property type="entry name" value="MYB-LIKE DOMAIN-CONTAINING PROTEIN"/>
    <property type="match status" value="1"/>
</dbReference>
<keyword evidence="1" id="KW-0805">Transcription regulation</keyword>
<proteinExistence type="predicted"/>
<feature type="region of interest" description="Disordered" evidence="3">
    <location>
        <begin position="94"/>
        <end position="143"/>
    </location>
</feature>
<evidence type="ECO:0000256" key="1">
    <source>
        <dbReference type="ARBA" id="ARBA00023015"/>
    </source>
</evidence>
<evidence type="ECO:0000259" key="4">
    <source>
        <dbReference type="Pfam" id="PF14215"/>
    </source>
</evidence>
<dbReference type="Gene3D" id="3.30.450.40">
    <property type="match status" value="1"/>
</dbReference>
<gene>
    <name evidence="5" type="ORF">ASEP1449_LOCUS7390</name>
</gene>
<accession>A0A7S2UCQ3</accession>
<name>A0A7S2UCQ3_9STRA</name>
<evidence type="ECO:0000313" key="5">
    <source>
        <dbReference type="EMBL" id="CAD9815564.1"/>
    </source>
</evidence>
<keyword evidence="2" id="KW-0804">Transcription</keyword>
<dbReference type="InterPro" id="IPR029016">
    <property type="entry name" value="GAF-like_dom_sf"/>
</dbReference>
<dbReference type="EMBL" id="HBHQ01010993">
    <property type="protein sequence ID" value="CAD9815564.1"/>
    <property type="molecule type" value="Transcribed_RNA"/>
</dbReference>
<protein>
    <recommendedName>
        <fullName evidence="4">Transcription factor MYC/MYB N-terminal domain-containing protein</fullName>
    </recommendedName>
</protein>
<sequence>MALFGMDNTFGGMQSSIFGSIAMNGDDYVRCARCCFSGCDVRVVGCGCSLHARCIPLTANKPMSTCPQCSRPATGLMMLPMSFREIDEARKTAAALADSTKNRGRKRKNSYVSKSDSSEKKKNKTKDQSNDTNEKVQESADLRTGRWTTEEMAICDQLVGKFKDGELPLSEGIKLNDFLANMLKSKQSRLTKKMKNAKLSAKTFKINAGYIVDSNQAREFSDLEESFFLSIQCHLERAEIRFHMQREWREHFSSYCVSIEQPLDADAWLSSVEEMDRRASIAKDAARMSRRKMLMGYALSKDSQNSDAGVFIEKTEAEKMAEAAQQMAFPTEPMSSTDIIAVSRDPHQIQTENEEILNFLADRSFLNEDPVYDSESNGKVSLLHSAPFVAQIMSYVQRHSVPFEHMDVWVPSFVPDNGSPNEPPSTSENTTCRLCFAGSHTSENQVPANGKGSFPIDADVKFNLVAFGDYSQKFSFRVGCGLPGRVYQSGLPTWEQSVQNAPHNHFERCGGASQWGIKTVVGIPVPSPKVGRVVVVLYSCHDRKQDQDLVSKLIDEFTRLTPSPKWKLVVDIGEPVPLQSSAGGHGGNSMAFWGDTRDQMDCINQVVCLLGEHMPSDPTSPLASYLPGFMSLRLALLTSHKTLQEKEIIRTMLGSFVSYTAGGRNRSDIAIMLARDYMFLSSQKQQMPQSTPLSSSSLLTSSTNELASDPSLGVSFYGIHGTDNMPFQDSPALTPIPAPANMVDTLSIVSN</sequence>
<feature type="domain" description="Transcription factor MYC/MYB N-terminal" evidence="4">
    <location>
        <begin position="471"/>
        <end position="552"/>
    </location>
</feature>
<dbReference type="PANTHER" id="PTHR35213">
    <property type="entry name" value="RING-TYPE DOMAIN-CONTAINING PROTEIN-RELATED"/>
    <property type="match status" value="1"/>
</dbReference>